<protein>
    <submittedName>
        <fullName evidence="1">Uncharacterized protein</fullName>
    </submittedName>
</protein>
<evidence type="ECO:0000313" key="1">
    <source>
        <dbReference type="EMBL" id="EJX08549.1"/>
    </source>
</evidence>
<sequence>MNFTKLSFSTDFRAESFFYFVLASGLAARDLLLIRSGYGVFLFQSE</sequence>
<proteinExistence type="predicted"/>
<reference evidence="1" key="1">
    <citation type="journal article" date="2012" name="PLoS ONE">
        <title>Gene sets for utilization of primary and secondary nutrition supplies in the distal gut of endangered iberian lynx.</title>
        <authorList>
            <person name="Alcaide M."/>
            <person name="Messina E."/>
            <person name="Richter M."/>
            <person name="Bargiela R."/>
            <person name="Peplies J."/>
            <person name="Huws S.A."/>
            <person name="Newbold C.J."/>
            <person name="Golyshin P.N."/>
            <person name="Simon M.A."/>
            <person name="Lopez G."/>
            <person name="Yakimov M.M."/>
            <person name="Ferrer M."/>
        </authorList>
    </citation>
    <scope>NUCLEOTIDE SEQUENCE</scope>
</reference>
<gene>
    <name evidence="1" type="ORF">EVA_03339</name>
</gene>
<dbReference type="EMBL" id="AMCI01000595">
    <property type="protein sequence ID" value="EJX08549.1"/>
    <property type="molecule type" value="Genomic_DNA"/>
</dbReference>
<dbReference type="AlphaFoldDB" id="J9GM48"/>
<accession>J9GM48</accession>
<comment type="caution">
    <text evidence="1">The sequence shown here is derived from an EMBL/GenBank/DDBJ whole genome shotgun (WGS) entry which is preliminary data.</text>
</comment>
<name>J9GM48_9ZZZZ</name>
<organism evidence="1">
    <name type="scientific">gut metagenome</name>
    <dbReference type="NCBI Taxonomy" id="749906"/>
    <lineage>
        <taxon>unclassified sequences</taxon>
        <taxon>metagenomes</taxon>
        <taxon>organismal metagenomes</taxon>
    </lineage>
</organism>